<evidence type="ECO:0000313" key="3">
    <source>
        <dbReference type="Proteomes" id="UP000094291"/>
    </source>
</evidence>
<dbReference type="Proteomes" id="UP000094291">
    <property type="component" value="Unassembled WGS sequence"/>
</dbReference>
<comment type="caution">
    <text evidence="2">The sequence shown here is derived from an EMBL/GenBank/DDBJ whole genome shotgun (WGS) entry which is preliminary data.</text>
</comment>
<feature type="region of interest" description="Disordered" evidence="1">
    <location>
        <begin position="1"/>
        <end position="76"/>
    </location>
</feature>
<feature type="compositionally biased region" description="Polar residues" evidence="1">
    <location>
        <begin position="15"/>
        <end position="28"/>
    </location>
</feature>
<accession>A0A1E2V752</accession>
<sequence>MIQHNSVTHVGKSDSMIQQIETSSSNEKNPTKKRANRKRKTQTRREKKNLIDRMSPKFRPTQSKRRSIGSPKGRAL</sequence>
<evidence type="ECO:0000313" key="2">
    <source>
        <dbReference type="EMBL" id="ODC02485.1"/>
    </source>
</evidence>
<name>A0A1E2V752_9GAMM</name>
<protein>
    <submittedName>
        <fullName evidence="2">Uncharacterized protein</fullName>
    </submittedName>
</protein>
<dbReference type="EMBL" id="MDTQ01000001">
    <property type="protein sequence ID" value="ODC02485.1"/>
    <property type="molecule type" value="Genomic_DNA"/>
</dbReference>
<proteinExistence type="predicted"/>
<keyword evidence="3" id="KW-1185">Reference proteome</keyword>
<reference evidence="2 3" key="1">
    <citation type="submission" date="2016-08" db="EMBL/GenBank/DDBJ databases">
        <authorList>
            <person name="Seilhamer J.J."/>
        </authorList>
    </citation>
    <scope>NUCLEOTIDE SEQUENCE [LARGE SCALE GENOMIC DNA]</scope>
    <source>
        <strain evidence="2 3">PH27A</strain>
    </source>
</reference>
<evidence type="ECO:0000256" key="1">
    <source>
        <dbReference type="SAM" id="MobiDB-lite"/>
    </source>
</evidence>
<organism evidence="2 3">
    <name type="scientific">Terasakiispira papahanaumokuakeensis</name>
    <dbReference type="NCBI Taxonomy" id="197479"/>
    <lineage>
        <taxon>Bacteria</taxon>
        <taxon>Pseudomonadati</taxon>
        <taxon>Pseudomonadota</taxon>
        <taxon>Gammaproteobacteria</taxon>
        <taxon>Oceanospirillales</taxon>
        <taxon>Terasakiispira</taxon>
    </lineage>
</organism>
<feature type="compositionally biased region" description="Basic residues" evidence="1">
    <location>
        <begin position="31"/>
        <end position="47"/>
    </location>
</feature>
<dbReference type="AlphaFoldDB" id="A0A1E2V752"/>
<gene>
    <name evidence="2" type="ORF">BFW38_01920</name>
</gene>